<organism evidence="2 3">
    <name type="scientific">Pogonophryne albipinna</name>
    <dbReference type="NCBI Taxonomy" id="1090488"/>
    <lineage>
        <taxon>Eukaryota</taxon>
        <taxon>Metazoa</taxon>
        <taxon>Chordata</taxon>
        <taxon>Craniata</taxon>
        <taxon>Vertebrata</taxon>
        <taxon>Euteleostomi</taxon>
        <taxon>Actinopterygii</taxon>
        <taxon>Neopterygii</taxon>
        <taxon>Teleostei</taxon>
        <taxon>Neoteleostei</taxon>
        <taxon>Acanthomorphata</taxon>
        <taxon>Eupercaria</taxon>
        <taxon>Perciformes</taxon>
        <taxon>Notothenioidei</taxon>
        <taxon>Pogonophryne</taxon>
    </lineage>
</organism>
<name>A0AAD6BEY1_9TELE</name>
<reference evidence="2" key="1">
    <citation type="submission" date="2022-11" db="EMBL/GenBank/DDBJ databases">
        <title>Chromosome-level genome of Pogonophryne albipinna.</title>
        <authorList>
            <person name="Jo E."/>
        </authorList>
    </citation>
    <scope>NUCLEOTIDE SEQUENCE</scope>
    <source>
        <strain evidence="2">SGF0006</strain>
        <tissue evidence="2">Muscle</tissue>
    </source>
</reference>
<feature type="region of interest" description="Disordered" evidence="1">
    <location>
        <begin position="1"/>
        <end position="48"/>
    </location>
</feature>
<proteinExistence type="predicted"/>
<evidence type="ECO:0000313" key="3">
    <source>
        <dbReference type="Proteomes" id="UP001219934"/>
    </source>
</evidence>
<accession>A0AAD6BEY1</accession>
<feature type="region of interest" description="Disordered" evidence="1">
    <location>
        <begin position="103"/>
        <end position="128"/>
    </location>
</feature>
<dbReference type="AlphaFoldDB" id="A0AAD6BEY1"/>
<protein>
    <submittedName>
        <fullName evidence="2">Uncharacterized protein</fullName>
    </submittedName>
</protein>
<dbReference type="Proteomes" id="UP001219934">
    <property type="component" value="Unassembled WGS sequence"/>
</dbReference>
<keyword evidence="3" id="KW-1185">Reference proteome</keyword>
<evidence type="ECO:0000256" key="1">
    <source>
        <dbReference type="SAM" id="MobiDB-lite"/>
    </source>
</evidence>
<dbReference type="EMBL" id="JAPTMU010000006">
    <property type="protein sequence ID" value="KAJ4941567.1"/>
    <property type="molecule type" value="Genomic_DNA"/>
</dbReference>
<gene>
    <name evidence="2" type="ORF">JOQ06_011446</name>
</gene>
<comment type="caution">
    <text evidence="2">The sequence shown here is derived from an EMBL/GenBank/DDBJ whole genome shotgun (WGS) entry which is preliminary data.</text>
</comment>
<sequence>MKGCSLGLRKSSERSIPAGPSGRWNKNTLKDGSVAEPQRSLSPPQIKRNAGLSQISGNLRIEFCCSATFPDLSLSPLTAGGPRQCDSSLSACLIRNSQFGLRSSRGGEWRSALPTRSANTGQPDHHLA</sequence>
<evidence type="ECO:0000313" key="2">
    <source>
        <dbReference type="EMBL" id="KAJ4941567.1"/>
    </source>
</evidence>